<evidence type="ECO:0000256" key="7">
    <source>
        <dbReference type="SAM" id="Phobius"/>
    </source>
</evidence>
<dbReference type="AlphaFoldDB" id="A0A369BHN1"/>
<dbReference type="GO" id="GO:0005886">
    <property type="term" value="C:plasma membrane"/>
    <property type="evidence" value="ECO:0007669"/>
    <property type="project" value="UniProtKB-SubCell"/>
</dbReference>
<dbReference type="InterPro" id="IPR007353">
    <property type="entry name" value="DUF421"/>
</dbReference>
<feature type="transmembrane region" description="Helical" evidence="7">
    <location>
        <begin position="59"/>
        <end position="79"/>
    </location>
</feature>
<comment type="caution">
    <text evidence="9">The sequence shown here is derived from an EMBL/GenBank/DDBJ whole genome shotgun (WGS) entry which is preliminary data.</text>
</comment>
<dbReference type="RefSeq" id="WP_114296004.1">
    <property type="nucleotide sequence ID" value="NZ_QPJT01000001.1"/>
</dbReference>
<sequence length="286" mass="32381">MQMWIQILLKTASLFFLTLVLVRLMGKRSMARITPFSFVSYIVIAAFAALMSVNIITNLAFGFISMGVWIFLVIALEYLSIKSKWIHDLVNGRETVLIKKGKIMEENLMQSRLTGEELLRELRSKNAFNLADVEFAVMEATGEVNVFLKADKKPVTPHDLGQKVAPAAEPQTVIIDGNVINEALASLSLNREWLELQLKNQGVSLDNVFLGQANSSGELYLDLFDDFIELPKPKVKEMLYANLEKAQAGLAMYSLETEDRNAKAMYSRNAKRLRELMKKLEPYLLR</sequence>
<evidence type="ECO:0000256" key="2">
    <source>
        <dbReference type="ARBA" id="ARBA00006448"/>
    </source>
</evidence>
<dbReference type="EMBL" id="QPJT01000001">
    <property type="protein sequence ID" value="RCX21063.1"/>
    <property type="molecule type" value="Genomic_DNA"/>
</dbReference>
<dbReference type="Pfam" id="PF04239">
    <property type="entry name" value="DUF421"/>
    <property type="match status" value="1"/>
</dbReference>
<dbReference type="Pfam" id="PF07870">
    <property type="entry name" value="DUF1657"/>
    <property type="match status" value="1"/>
</dbReference>
<evidence type="ECO:0000256" key="3">
    <source>
        <dbReference type="ARBA" id="ARBA00022475"/>
    </source>
</evidence>
<dbReference type="Gene3D" id="3.30.240.20">
    <property type="entry name" value="bsu07140 like domains"/>
    <property type="match status" value="2"/>
</dbReference>
<dbReference type="PANTHER" id="PTHR34582">
    <property type="entry name" value="UPF0702 TRANSMEMBRANE PROTEIN YCAP"/>
    <property type="match status" value="1"/>
</dbReference>
<dbReference type="PANTHER" id="PTHR34582:SF7">
    <property type="entry name" value="UPF0702 TRANSMEMBRANE PROTEIN YDFS"/>
    <property type="match status" value="1"/>
</dbReference>
<feature type="domain" description="YetF C-terminal" evidence="8">
    <location>
        <begin position="82"/>
        <end position="213"/>
    </location>
</feature>
<evidence type="ECO:0000256" key="4">
    <source>
        <dbReference type="ARBA" id="ARBA00022692"/>
    </source>
</evidence>
<comment type="similarity">
    <text evidence="2">Belongs to the UPF0702 family.</text>
</comment>
<feature type="transmembrane region" description="Helical" evidence="7">
    <location>
        <begin position="6"/>
        <end position="26"/>
    </location>
</feature>
<accession>A0A369BHN1</accession>
<keyword evidence="3" id="KW-1003">Cell membrane</keyword>
<evidence type="ECO:0000313" key="9">
    <source>
        <dbReference type="EMBL" id="RCX21063.1"/>
    </source>
</evidence>
<proteinExistence type="inferred from homology"/>
<dbReference type="InterPro" id="IPR023090">
    <property type="entry name" value="UPF0702_alpha/beta_dom_sf"/>
</dbReference>
<organism evidence="9 10">
    <name type="scientific">Anaerobacterium chartisolvens</name>
    <dbReference type="NCBI Taxonomy" id="1297424"/>
    <lineage>
        <taxon>Bacteria</taxon>
        <taxon>Bacillati</taxon>
        <taxon>Bacillota</taxon>
        <taxon>Clostridia</taxon>
        <taxon>Eubacteriales</taxon>
        <taxon>Oscillospiraceae</taxon>
        <taxon>Anaerobacterium</taxon>
    </lineage>
</organism>
<evidence type="ECO:0000313" key="10">
    <source>
        <dbReference type="Proteomes" id="UP000253034"/>
    </source>
</evidence>
<keyword evidence="10" id="KW-1185">Reference proteome</keyword>
<name>A0A369BHN1_9FIRM</name>
<reference evidence="9 10" key="1">
    <citation type="submission" date="2018-07" db="EMBL/GenBank/DDBJ databases">
        <title>Genomic Encyclopedia of Type Strains, Phase IV (KMG-IV): sequencing the most valuable type-strain genomes for metagenomic binning, comparative biology and taxonomic classification.</title>
        <authorList>
            <person name="Goeker M."/>
        </authorList>
    </citation>
    <scope>NUCLEOTIDE SEQUENCE [LARGE SCALE GENOMIC DNA]</scope>
    <source>
        <strain evidence="9 10">DSM 27016</strain>
    </source>
</reference>
<keyword evidence="5 7" id="KW-1133">Transmembrane helix</keyword>
<protein>
    <submittedName>
        <fullName evidence="9">Uncharacterized membrane protein YcaP (DUF421 family)</fullName>
    </submittedName>
</protein>
<feature type="transmembrane region" description="Helical" evidence="7">
    <location>
        <begin position="33"/>
        <end position="53"/>
    </location>
</feature>
<keyword evidence="6 7" id="KW-0472">Membrane</keyword>
<dbReference type="InterPro" id="IPR012452">
    <property type="entry name" value="DUF1657"/>
</dbReference>
<keyword evidence="4 7" id="KW-0812">Transmembrane</keyword>
<evidence type="ECO:0000256" key="6">
    <source>
        <dbReference type="ARBA" id="ARBA00023136"/>
    </source>
</evidence>
<comment type="subcellular location">
    <subcellularLocation>
        <location evidence="1">Cell membrane</location>
        <topology evidence="1">Multi-pass membrane protein</topology>
    </subcellularLocation>
</comment>
<evidence type="ECO:0000259" key="8">
    <source>
        <dbReference type="Pfam" id="PF04239"/>
    </source>
</evidence>
<dbReference type="OrthoDB" id="1682423at2"/>
<evidence type="ECO:0000256" key="1">
    <source>
        <dbReference type="ARBA" id="ARBA00004651"/>
    </source>
</evidence>
<evidence type="ECO:0000256" key="5">
    <source>
        <dbReference type="ARBA" id="ARBA00022989"/>
    </source>
</evidence>
<gene>
    <name evidence="9" type="ORF">DFR58_101273</name>
</gene>
<dbReference type="Proteomes" id="UP000253034">
    <property type="component" value="Unassembled WGS sequence"/>
</dbReference>